<protein>
    <submittedName>
        <fullName evidence="3">Lipoxygenase homology domain-containing protein 1</fullName>
    </submittedName>
</protein>
<dbReference type="InterPro" id="IPR001024">
    <property type="entry name" value="PLAT/LH2_dom"/>
</dbReference>
<dbReference type="Gene3D" id="2.40.180.10">
    <property type="entry name" value="Catalase core domain"/>
    <property type="match status" value="1"/>
</dbReference>
<comment type="caution">
    <text evidence="3">The sequence shown here is derived from an EMBL/GenBank/DDBJ whole genome shotgun (WGS) entry which is preliminary data.</text>
</comment>
<feature type="domain" description="PLAT" evidence="2">
    <location>
        <begin position="58"/>
        <end position="123"/>
    </location>
</feature>
<dbReference type="EMBL" id="BMAT01008107">
    <property type="protein sequence ID" value="GFR78061.1"/>
    <property type="molecule type" value="Genomic_DNA"/>
</dbReference>
<accession>A0AAV4FYU5</accession>
<evidence type="ECO:0000313" key="3">
    <source>
        <dbReference type="EMBL" id="GFR78061.1"/>
    </source>
</evidence>
<dbReference type="Proteomes" id="UP000762676">
    <property type="component" value="Unassembled WGS sequence"/>
</dbReference>
<evidence type="ECO:0000313" key="4">
    <source>
        <dbReference type="Proteomes" id="UP000762676"/>
    </source>
</evidence>
<dbReference type="InterPro" id="IPR052970">
    <property type="entry name" value="Inner_ear_hair_cell_LOXHD"/>
</dbReference>
<dbReference type="SUPFAM" id="SSF49723">
    <property type="entry name" value="Lipase/lipooxygenase domain (PLAT/LH2 domain)"/>
    <property type="match status" value="1"/>
</dbReference>
<dbReference type="PANTHER" id="PTHR45901">
    <property type="entry name" value="PROTEIN CBG12474"/>
    <property type="match status" value="1"/>
</dbReference>
<organism evidence="3 4">
    <name type="scientific">Elysia marginata</name>
    <dbReference type="NCBI Taxonomy" id="1093978"/>
    <lineage>
        <taxon>Eukaryota</taxon>
        <taxon>Metazoa</taxon>
        <taxon>Spiralia</taxon>
        <taxon>Lophotrochozoa</taxon>
        <taxon>Mollusca</taxon>
        <taxon>Gastropoda</taxon>
        <taxon>Heterobranchia</taxon>
        <taxon>Euthyneura</taxon>
        <taxon>Panpulmonata</taxon>
        <taxon>Sacoglossa</taxon>
        <taxon>Placobranchoidea</taxon>
        <taxon>Plakobranchidae</taxon>
        <taxon>Elysia</taxon>
    </lineage>
</organism>
<dbReference type="AlphaFoldDB" id="A0AAV4FYU5"/>
<evidence type="ECO:0000256" key="1">
    <source>
        <dbReference type="PROSITE-ProRule" id="PRU00152"/>
    </source>
</evidence>
<dbReference type="PROSITE" id="PS50095">
    <property type="entry name" value="PLAT"/>
    <property type="match status" value="1"/>
</dbReference>
<dbReference type="Pfam" id="PF01477">
    <property type="entry name" value="PLAT"/>
    <property type="match status" value="1"/>
</dbReference>
<reference evidence="3 4" key="1">
    <citation type="journal article" date="2021" name="Elife">
        <title>Chloroplast acquisition without the gene transfer in kleptoplastic sea slugs, Plakobranchus ocellatus.</title>
        <authorList>
            <person name="Maeda T."/>
            <person name="Takahashi S."/>
            <person name="Yoshida T."/>
            <person name="Shimamura S."/>
            <person name="Takaki Y."/>
            <person name="Nagai Y."/>
            <person name="Toyoda A."/>
            <person name="Suzuki Y."/>
            <person name="Arimoto A."/>
            <person name="Ishii H."/>
            <person name="Satoh N."/>
            <person name="Nishiyama T."/>
            <person name="Hasebe M."/>
            <person name="Maruyama T."/>
            <person name="Minagawa J."/>
            <person name="Obokata J."/>
            <person name="Shigenobu S."/>
        </authorList>
    </citation>
    <scope>NUCLEOTIDE SEQUENCE [LARGE SCALE GENOMIC DNA]</scope>
</reference>
<proteinExistence type="predicted"/>
<dbReference type="InterPro" id="IPR036392">
    <property type="entry name" value="PLAT/LH2_dom_sf"/>
</dbReference>
<gene>
    <name evidence="3" type="ORF">ElyMa_003984900</name>
</gene>
<dbReference type="PANTHER" id="PTHR45901:SF3">
    <property type="entry name" value="LIPOXYGENASE HOMOLOGY DOMAIN-CONTAINING PROTEIN 1"/>
    <property type="match status" value="1"/>
</dbReference>
<evidence type="ECO:0000259" key="2">
    <source>
        <dbReference type="PROSITE" id="PS50095"/>
    </source>
</evidence>
<comment type="caution">
    <text evidence="1">Lacks conserved residue(s) required for the propagation of feature annotation.</text>
</comment>
<keyword evidence="4" id="KW-1185">Reference proteome</keyword>
<sequence>MMMIMMMMMMRTATMGMVRMMIMMMMMMMMMMMIMVVVVVLMVMVLCSSLFTSRLTVVKYQVQVYTGKKSYAGTDANVYINIFGDLGDTGNRFLKYSKTNKNKFEKGKVRANCLWFFERIKKL</sequence>
<name>A0AAV4FYU5_9GAST</name>